<dbReference type="InterPro" id="IPR000182">
    <property type="entry name" value="GNAT_dom"/>
</dbReference>
<dbReference type="Proteomes" id="UP000660975">
    <property type="component" value="Unassembled WGS sequence"/>
</dbReference>
<feature type="domain" description="N-acetyltransferase" evidence="3">
    <location>
        <begin position="22"/>
        <end position="200"/>
    </location>
</feature>
<dbReference type="GO" id="GO:0016747">
    <property type="term" value="F:acyltransferase activity, transferring groups other than amino-acyl groups"/>
    <property type="evidence" value="ECO:0007669"/>
    <property type="project" value="InterPro"/>
</dbReference>
<dbReference type="EMBL" id="BMSC01000017">
    <property type="protein sequence ID" value="GGU86909.1"/>
    <property type="molecule type" value="Genomic_DNA"/>
</dbReference>
<organism evidence="4 5">
    <name type="scientific">Streptomyces gougerotii</name>
    <dbReference type="NCBI Taxonomy" id="53448"/>
    <lineage>
        <taxon>Bacteria</taxon>
        <taxon>Bacillati</taxon>
        <taxon>Actinomycetota</taxon>
        <taxon>Actinomycetes</taxon>
        <taxon>Kitasatosporales</taxon>
        <taxon>Streptomycetaceae</taxon>
        <taxon>Streptomyces</taxon>
        <taxon>Streptomyces diastaticus group</taxon>
    </lineage>
</organism>
<proteinExistence type="predicted"/>
<dbReference type="InterPro" id="IPR016181">
    <property type="entry name" value="Acyl_CoA_acyltransferase"/>
</dbReference>
<sequence>MVTGSGSPVGCGGMKQYVRPGGPVRPVRADEWRQVKELRLSALKDPVAHLAFLETYERAAAAPDSVWRERAESAAAGTRVRQFVTEGPDGTWSGTVTVRLEEPGSADMFGGTVSRRQAHLVGVFVRPECRGSGVIDTLFDAALTWAWSLAGVSRARLYVHEDNARAERFYRRFGFVPSGQTVPMKGDPAKVEREMILGPPGASPGRS</sequence>
<gene>
    <name evidence="4" type="ORF">GCM10010227_46860</name>
</gene>
<reference evidence="4" key="2">
    <citation type="submission" date="2020-09" db="EMBL/GenBank/DDBJ databases">
        <authorList>
            <person name="Sun Q."/>
            <person name="Ohkuma M."/>
        </authorList>
    </citation>
    <scope>NUCLEOTIDE SEQUENCE</scope>
    <source>
        <strain evidence="4">JCM 4136</strain>
    </source>
</reference>
<dbReference type="CDD" id="cd04301">
    <property type="entry name" value="NAT_SF"/>
    <property type="match status" value="1"/>
</dbReference>
<dbReference type="SUPFAM" id="SSF55729">
    <property type="entry name" value="Acyl-CoA N-acyltransferases (Nat)"/>
    <property type="match status" value="1"/>
</dbReference>
<keyword evidence="2" id="KW-0012">Acyltransferase</keyword>
<evidence type="ECO:0000259" key="3">
    <source>
        <dbReference type="PROSITE" id="PS51186"/>
    </source>
</evidence>
<accession>A0A8H9HUN1</accession>
<protein>
    <submittedName>
        <fullName evidence="4">N-acetyltransferase</fullName>
    </submittedName>
</protein>
<evidence type="ECO:0000256" key="2">
    <source>
        <dbReference type="ARBA" id="ARBA00023315"/>
    </source>
</evidence>
<comment type="caution">
    <text evidence="4">The sequence shown here is derived from an EMBL/GenBank/DDBJ whole genome shotgun (WGS) entry which is preliminary data.</text>
</comment>
<dbReference type="AlphaFoldDB" id="A0A8H9HUN1"/>
<evidence type="ECO:0000313" key="5">
    <source>
        <dbReference type="Proteomes" id="UP000660975"/>
    </source>
</evidence>
<keyword evidence="1 4" id="KW-0808">Transferase</keyword>
<name>A0A8H9HUN1_9ACTN</name>
<dbReference type="Pfam" id="PF00583">
    <property type="entry name" value="Acetyltransf_1"/>
    <property type="match status" value="1"/>
</dbReference>
<dbReference type="Gene3D" id="3.40.630.30">
    <property type="match status" value="1"/>
</dbReference>
<evidence type="ECO:0000313" key="4">
    <source>
        <dbReference type="EMBL" id="GGU86909.1"/>
    </source>
</evidence>
<dbReference type="PANTHER" id="PTHR43877">
    <property type="entry name" value="AMINOALKYLPHOSPHONATE N-ACETYLTRANSFERASE-RELATED-RELATED"/>
    <property type="match status" value="1"/>
</dbReference>
<reference evidence="4" key="1">
    <citation type="journal article" date="2014" name="Int. J. Syst. Evol. Microbiol.">
        <title>Complete genome sequence of Corynebacterium casei LMG S-19264T (=DSM 44701T), isolated from a smear-ripened cheese.</title>
        <authorList>
            <consortium name="US DOE Joint Genome Institute (JGI-PGF)"/>
            <person name="Walter F."/>
            <person name="Albersmeier A."/>
            <person name="Kalinowski J."/>
            <person name="Ruckert C."/>
        </authorList>
    </citation>
    <scope>NUCLEOTIDE SEQUENCE</scope>
    <source>
        <strain evidence="4">JCM 4136</strain>
    </source>
</reference>
<dbReference type="InterPro" id="IPR050832">
    <property type="entry name" value="Bact_Acetyltransf"/>
</dbReference>
<evidence type="ECO:0000256" key="1">
    <source>
        <dbReference type="ARBA" id="ARBA00022679"/>
    </source>
</evidence>
<dbReference type="PROSITE" id="PS51186">
    <property type="entry name" value="GNAT"/>
    <property type="match status" value="1"/>
</dbReference>